<dbReference type="PANTHER" id="PTHR37299:SF1">
    <property type="entry name" value="STAGE 0 SPORULATION PROTEIN A HOMOLOG"/>
    <property type="match status" value="1"/>
</dbReference>
<name>A0ABU2YFM9_9FLAO</name>
<keyword evidence="5" id="KW-1185">Reference proteome</keyword>
<dbReference type="SMART" id="SM00850">
    <property type="entry name" value="LytTR"/>
    <property type="match status" value="1"/>
</dbReference>
<dbReference type="PANTHER" id="PTHR37299">
    <property type="entry name" value="TRANSCRIPTIONAL REGULATOR-RELATED"/>
    <property type="match status" value="1"/>
</dbReference>
<protein>
    <submittedName>
        <fullName evidence="4">Response regulator transcription factor</fullName>
    </submittedName>
</protein>
<evidence type="ECO:0000313" key="4">
    <source>
        <dbReference type="EMBL" id="MDT0556676.1"/>
    </source>
</evidence>
<accession>A0ABU2YFM9</accession>
<dbReference type="PROSITE" id="PS50930">
    <property type="entry name" value="HTH_LYTTR"/>
    <property type="match status" value="1"/>
</dbReference>
<dbReference type="PROSITE" id="PS50110">
    <property type="entry name" value="RESPONSE_REGULATORY"/>
    <property type="match status" value="1"/>
</dbReference>
<sequence>MHTLLIVEDDPFISRSIAATFKEKPFEVLGIAKSVSQARELLELQKPDVCLVDIQLKGEESGTALAADLDLLQIPYLYLTAQTDPYTLAEVSRTNPLGYIVKPFTLASLWSSFSVSWQQYISKQKTIFTVKVDGYLYKIDEADILYLEAFDNYCYLHTTNKKLLLPRTLKSVRESLHASYYFTPHRSYLINLKKVTNLGKRTVEVSGRELPLSEARRPELLKILK</sequence>
<dbReference type="SUPFAM" id="SSF52172">
    <property type="entry name" value="CheY-like"/>
    <property type="match status" value="1"/>
</dbReference>
<dbReference type="SMART" id="SM00448">
    <property type="entry name" value="REC"/>
    <property type="match status" value="1"/>
</dbReference>
<evidence type="ECO:0000313" key="5">
    <source>
        <dbReference type="Proteomes" id="UP001254488"/>
    </source>
</evidence>
<dbReference type="InterPro" id="IPR011006">
    <property type="entry name" value="CheY-like_superfamily"/>
</dbReference>
<dbReference type="RefSeq" id="WP_311333627.1">
    <property type="nucleotide sequence ID" value="NZ_JAVRHZ010000008.1"/>
</dbReference>
<evidence type="ECO:0000259" key="3">
    <source>
        <dbReference type="PROSITE" id="PS50930"/>
    </source>
</evidence>
<feature type="domain" description="HTH LytTR-type" evidence="3">
    <location>
        <begin position="128"/>
        <end position="225"/>
    </location>
</feature>
<dbReference type="Proteomes" id="UP001254488">
    <property type="component" value="Unassembled WGS sequence"/>
</dbReference>
<dbReference type="InterPro" id="IPR007492">
    <property type="entry name" value="LytTR_DNA-bd_dom"/>
</dbReference>
<evidence type="ECO:0000259" key="2">
    <source>
        <dbReference type="PROSITE" id="PS50110"/>
    </source>
</evidence>
<organism evidence="4 5">
    <name type="scientific">Patiriisocius hiemis</name>
    <dbReference type="NCBI Taxonomy" id="3075604"/>
    <lineage>
        <taxon>Bacteria</taxon>
        <taxon>Pseudomonadati</taxon>
        <taxon>Bacteroidota</taxon>
        <taxon>Flavobacteriia</taxon>
        <taxon>Flavobacteriales</taxon>
        <taxon>Flavobacteriaceae</taxon>
        <taxon>Patiriisocius</taxon>
    </lineage>
</organism>
<feature type="modified residue" description="4-aspartylphosphate" evidence="1">
    <location>
        <position position="53"/>
    </location>
</feature>
<proteinExistence type="predicted"/>
<dbReference type="EMBL" id="JAVRHZ010000008">
    <property type="protein sequence ID" value="MDT0556676.1"/>
    <property type="molecule type" value="Genomic_DNA"/>
</dbReference>
<reference evidence="4 5" key="1">
    <citation type="submission" date="2023-09" db="EMBL/GenBank/DDBJ databases">
        <authorList>
            <person name="Rey-Velasco X."/>
        </authorList>
    </citation>
    <scope>NUCLEOTIDE SEQUENCE [LARGE SCALE GENOMIC DNA]</scope>
    <source>
        <strain evidence="4 5">W242</strain>
    </source>
</reference>
<dbReference type="Gene3D" id="3.40.50.2300">
    <property type="match status" value="1"/>
</dbReference>
<feature type="domain" description="Response regulatory" evidence="2">
    <location>
        <begin position="3"/>
        <end position="117"/>
    </location>
</feature>
<keyword evidence="1" id="KW-0597">Phosphoprotein</keyword>
<comment type="caution">
    <text evidence="4">The sequence shown here is derived from an EMBL/GenBank/DDBJ whole genome shotgun (WGS) entry which is preliminary data.</text>
</comment>
<gene>
    <name evidence="4" type="ORF">RM538_11700</name>
</gene>
<dbReference type="Pfam" id="PF00072">
    <property type="entry name" value="Response_reg"/>
    <property type="match status" value="1"/>
</dbReference>
<evidence type="ECO:0000256" key="1">
    <source>
        <dbReference type="PROSITE-ProRule" id="PRU00169"/>
    </source>
</evidence>
<dbReference type="Pfam" id="PF04397">
    <property type="entry name" value="LytTR"/>
    <property type="match status" value="1"/>
</dbReference>
<dbReference type="InterPro" id="IPR001789">
    <property type="entry name" value="Sig_transdc_resp-reg_receiver"/>
</dbReference>
<dbReference type="Gene3D" id="2.40.50.1020">
    <property type="entry name" value="LytTr DNA-binding domain"/>
    <property type="match status" value="1"/>
</dbReference>
<dbReference type="InterPro" id="IPR046947">
    <property type="entry name" value="LytR-like"/>
</dbReference>